<reference evidence="8" key="1">
    <citation type="submission" date="2022-06" db="EMBL/GenBank/DDBJ databases">
        <title>Genomic Encyclopedia of Archaeal and Bacterial Type Strains, Phase II (KMG-II): from individual species to whole genera.</title>
        <authorList>
            <person name="Goeker M."/>
        </authorList>
    </citation>
    <scope>NUCLEOTIDE SEQUENCE</scope>
    <source>
        <strain evidence="8">DSM 43935</strain>
    </source>
</reference>
<organism evidence="8 9">
    <name type="scientific">Goodfellowiella coeruleoviolacea</name>
    <dbReference type="NCBI Taxonomy" id="334858"/>
    <lineage>
        <taxon>Bacteria</taxon>
        <taxon>Bacillati</taxon>
        <taxon>Actinomycetota</taxon>
        <taxon>Actinomycetes</taxon>
        <taxon>Pseudonocardiales</taxon>
        <taxon>Pseudonocardiaceae</taxon>
        <taxon>Goodfellowiella</taxon>
    </lineage>
</organism>
<dbReference type="InterPro" id="IPR001958">
    <property type="entry name" value="Tet-R_TetA/multi-R_MdtG-like"/>
</dbReference>
<feature type="transmembrane region" description="Helical" evidence="6">
    <location>
        <begin position="369"/>
        <end position="393"/>
    </location>
</feature>
<feature type="transmembrane region" description="Helical" evidence="6">
    <location>
        <begin position="222"/>
        <end position="245"/>
    </location>
</feature>
<dbReference type="GO" id="GO:0022857">
    <property type="term" value="F:transmembrane transporter activity"/>
    <property type="evidence" value="ECO:0007669"/>
    <property type="project" value="InterPro"/>
</dbReference>
<dbReference type="SUPFAM" id="SSF103473">
    <property type="entry name" value="MFS general substrate transporter"/>
    <property type="match status" value="1"/>
</dbReference>
<keyword evidence="9" id="KW-1185">Reference proteome</keyword>
<evidence type="ECO:0000256" key="1">
    <source>
        <dbReference type="ARBA" id="ARBA00004651"/>
    </source>
</evidence>
<evidence type="ECO:0000313" key="8">
    <source>
        <dbReference type="EMBL" id="MCP2167345.1"/>
    </source>
</evidence>
<evidence type="ECO:0000256" key="3">
    <source>
        <dbReference type="ARBA" id="ARBA00022692"/>
    </source>
</evidence>
<evidence type="ECO:0000256" key="4">
    <source>
        <dbReference type="ARBA" id="ARBA00022989"/>
    </source>
</evidence>
<feature type="transmembrane region" description="Helical" evidence="6">
    <location>
        <begin position="21"/>
        <end position="42"/>
    </location>
</feature>
<dbReference type="InterPro" id="IPR011701">
    <property type="entry name" value="MFS"/>
</dbReference>
<evidence type="ECO:0000313" key="9">
    <source>
        <dbReference type="Proteomes" id="UP001206128"/>
    </source>
</evidence>
<feature type="transmembrane region" description="Helical" evidence="6">
    <location>
        <begin position="152"/>
        <end position="172"/>
    </location>
</feature>
<evidence type="ECO:0000256" key="2">
    <source>
        <dbReference type="ARBA" id="ARBA00022475"/>
    </source>
</evidence>
<dbReference type="PANTHER" id="PTHR43124">
    <property type="entry name" value="PURINE EFFLUX PUMP PBUE"/>
    <property type="match status" value="1"/>
</dbReference>
<dbReference type="InterPro" id="IPR036259">
    <property type="entry name" value="MFS_trans_sf"/>
</dbReference>
<dbReference type="PANTHER" id="PTHR43124:SF3">
    <property type="entry name" value="CHLORAMPHENICOL EFFLUX PUMP RV0191"/>
    <property type="match status" value="1"/>
</dbReference>
<dbReference type="PROSITE" id="PS50850">
    <property type="entry name" value="MFS"/>
    <property type="match status" value="1"/>
</dbReference>
<keyword evidence="2" id="KW-1003">Cell membrane</keyword>
<dbReference type="GO" id="GO:0005886">
    <property type="term" value="C:plasma membrane"/>
    <property type="evidence" value="ECO:0007669"/>
    <property type="project" value="UniProtKB-SubCell"/>
</dbReference>
<comment type="subcellular location">
    <subcellularLocation>
        <location evidence="1">Cell membrane</location>
        <topology evidence="1">Multi-pass membrane protein</topology>
    </subcellularLocation>
</comment>
<evidence type="ECO:0000256" key="5">
    <source>
        <dbReference type="ARBA" id="ARBA00023136"/>
    </source>
</evidence>
<feature type="transmembrane region" description="Helical" evidence="6">
    <location>
        <begin position="257"/>
        <end position="276"/>
    </location>
</feature>
<dbReference type="AlphaFoldDB" id="A0AAE3KHH7"/>
<protein>
    <submittedName>
        <fullName evidence="8">Arabinose efflux permease, MFS family</fullName>
    </submittedName>
</protein>
<feature type="transmembrane region" description="Helical" evidence="6">
    <location>
        <begin position="178"/>
        <end position="202"/>
    </location>
</feature>
<dbReference type="Proteomes" id="UP001206128">
    <property type="component" value="Unassembled WGS sequence"/>
</dbReference>
<dbReference type="RefSeq" id="WP_253774103.1">
    <property type="nucleotide sequence ID" value="NZ_JAMTCK010000009.1"/>
</dbReference>
<keyword evidence="5 6" id="KW-0472">Membrane</keyword>
<feature type="transmembrane region" description="Helical" evidence="6">
    <location>
        <begin position="126"/>
        <end position="145"/>
    </location>
</feature>
<feature type="transmembrane region" description="Helical" evidence="6">
    <location>
        <begin position="288"/>
        <end position="318"/>
    </location>
</feature>
<comment type="caution">
    <text evidence="8">The sequence shown here is derived from an EMBL/GenBank/DDBJ whole genome shotgun (WGS) entry which is preliminary data.</text>
</comment>
<evidence type="ECO:0000259" key="7">
    <source>
        <dbReference type="PROSITE" id="PS50850"/>
    </source>
</evidence>
<evidence type="ECO:0000256" key="6">
    <source>
        <dbReference type="SAM" id="Phobius"/>
    </source>
</evidence>
<dbReference type="InterPro" id="IPR020846">
    <property type="entry name" value="MFS_dom"/>
</dbReference>
<sequence>MRDLEQRTPAHAAGSRGTGAGLGRAWLGLLTLTLSSFAAVTTEMLPVGLLPRIGDAFDVTESVAGLLVSLYAVMVAVLAVPLTIATRRLPRKALLLGSLASYTLSNLLVAVAPGFAVVAVGRALGGITHALFFSVCIGYATRLVAAEHTGRALAIASAGVSAGFVLGVPVGVSLGTSLGWRSAFVAMTACTALAFVLAAVVLPGVPTASGAAETRPGRTRRLVTVIASNTLAYMGHYTLFTYVSVLLLRSGAAPTGVGPLLLVFGAVGLGTLAVAARHLDVRPRASGLVIVGLIAAGIIGVGLGYPALGAVVVAGIAWNAGFGPVSSLYQASAVRARATSPDLAGAWINATCNFGIAAGAAVGGGVLDAAGLAAVAWVAAGLVVLALLIVLLAPRAFAAQG</sequence>
<dbReference type="InterPro" id="IPR050189">
    <property type="entry name" value="MFS_Efflux_Transporters"/>
</dbReference>
<dbReference type="EMBL" id="JAMTCK010000009">
    <property type="protein sequence ID" value="MCP2167345.1"/>
    <property type="molecule type" value="Genomic_DNA"/>
</dbReference>
<dbReference type="PRINTS" id="PR01035">
    <property type="entry name" value="TCRTETA"/>
</dbReference>
<accession>A0AAE3KHH7</accession>
<keyword evidence="3 6" id="KW-0812">Transmembrane</keyword>
<feature type="transmembrane region" description="Helical" evidence="6">
    <location>
        <begin position="62"/>
        <end position="82"/>
    </location>
</feature>
<name>A0AAE3KHH7_9PSEU</name>
<dbReference type="Gene3D" id="1.20.1250.20">
    <property type="entry name" value="MFS general substrate transporter like domains"/>
    <property type="match status" value="1"/>
</dbReference>
<dbReference type="CDD" id="cd17324">
    <property type="entry name" value="MFS_NepI_like"/>
    <property type="match status" value="1"/>
</dbReference>
<feature type="transmembrane region" description="Helical" evidence="6">
    <location>
        <begin position="94"/>
        <end position="120"/>
    </location>
</feature>
<keyword evidence="4 6" id="KW-1133">Transmembrane helix</keyword>
<feature type="domain" description="Major facilitator superfamily (MFS) profile" evidence="7">
    <location>
        <begin position="28"/>
        <end position="398"/>
    </location>
</feature>
<proteinExistence type="predicted"/>
<gene>
    <name evidence="8" type="ORF">LX83_004218</name>
</gene>
<dbReference type="Pfam" id="PF07690">
    <property type="entry name" value="MFS_1"/>
    <property type="match status" value="1"/>
</dbReference>